<comment type="caution">
    <text evidence="4">The sequence shown here is derived from an EMBL/GenBank/DDBJ whole genome shotgun (WGS) entry which is preliminary data.</text>
</comment>
<proteinExistence type="predicted"/>
<evidence type="ECO:0000259" key="3">
    <source>
        <dbReference type="Pfam" id="PF26256"/>
    </source>
</evidence>
<feature type="compositionally biased region" description="Basic and acidic residues" evidence="1">
    <location>
        <begin position="12"/>
        <end position="28"/>
    </location>
</feature>
<sequence>MSDDEPDGDAQPEDRATIEPTMTDHPDENDSDHEETEPHQTDEGRDLRRTLNYVLLAGLSLVALIATLQLYFNVSSAINQWISHEYRSLFQAAFNLVVLLLVGSAMVWQVRRLRE</sequence>
<evidence type="ECO:0000313" key="5">
    <source>
        <dbReference type="Proteomes" id="UP001597111"/>
    </source>
</evidence>
<protein>
    <recommendedName>
        <fullName evidence="3">DUF8060 domain-containing protein</fullName>
    </recommendedName>
</protein>
<feature type="compositionally biased region" description="Basic and acidic residues" evidence="1">
    <location>
        <begin position="36"/>
        <end position="45"/>
    </location>
</feature>
<keyword evidence="2" id="KW-0472">Membrane</keyword>
<reference evidence="4 5" key="1">
    <citation type="journal article" date="2019" name="Int. J. Syst. Evol. Microbiol.">
        <title>The Global Catalogue of Microorganisms (GCM) 10K type strain sequencing project: providing services to taxonomists for standard genome sequencing and annotation.</title>
        <authorList>
            <consortium name="The Broad Institute Genomics Platform"/>
            <consortium name="The Broad Institute Genome Sequencing Center for Infectious Disease"/>
            <person name="Wu L."/>
            <person name="Ma J."/>
        </authorList>
    </citation>
    <scope>NUCLEOTIDE SEQUENCE [LARGE SCALE GENOMIC DNA]</scope>
    <source>
        <strain evidence="4 5">CGMCC 1.12285</strain>
    </source>
</reference>
<feature type="transmembrane region" description="Helical" evidence="2">
    <location>
        <begin position="53"/>
        <end position="72"/>
    </location>
</feature>
<name>A0ABD6B987_9EURY</name>
<gene>
    <name evidence="4" type="ORF">ACFR9S_14340</name>
</gene>
<evidence type="ECO:0000256" key="1">
    <source>
        <dbReference type="SAM" id="MobiDB-lite"/>
    </source>
</evidence>
<keyword evidence="2" id="KW-1133">Transmembrane helix</keyword>
<evidence type="ECO:0000256" key="2">
    <source>
        <dbReference type="SAM" id="Phobius"/>
    </source>
</evidence>
<feature type="compositionally biased region" description="Acidic residues" evidence="1">
    <location>
        <begin position="1"/>
        <end position="11"/>
    </location>
</feature>
<keyword evidence="5" id="KW-1185">Reference proteome</keyword>
<organism evidence="4 5">
    <name type="scientific">Halolamina salina</name>
    <dbReference type="NCBI Taxonomy" id="1220023"/>
    <lineage>
        <taxon>Archaea</taxon>
        <taxon>Methanobacteriati</taxon>
        <taxon>Methanobacteriota</taxon>
        <taxon>Stenosarchaea group</taxon>
        <taxon>Halobacteria</taxon>
        <taxon>Halobacteriales</taxon>
        <taxon>Haloferacaceae</taxon>
    </lineage>
</organism>
<dbReference type="Proteomes" id="UP001597111">
    <property type="component" value="Unassembled WGS sequence"/>
</dbReference>
<dbReference type="EMBL" id="JBHUDH010000197">
    <property type="protein sequence ID" value="MFD1527462.1"/>
    <property type="molecule type" value="Genomic_DNA"/>
</dbReference>
<accession>A0ABD6B987</accession>
<keyword evidence="2" id="KW-0812">Transmembrane</keyword>
<feature type="region of interest" description="Disordered" evidence="1">
    <location>
        <begin position="1"/>
        <end position="45"/>
    </location>
</feature>
<feature type="transmembrane region" description="Helical" evidence="2">
    <location>
        <begin position="92"/>
        <end position="110"/>
    </location>
</feature>
<dbReference type="RefSeq" id="WP_379732726.1">
    <property type="nucleotide sequence ID" value="NZ_JBHSWZ010000421.1"/>
</dbReference>
<evidence type="ECO:0000313" key="4">
    <source>
        <dbReference type="EMBL" id="MFD1527462.1"/>
    </source>
</evidence>
<feature type="domain" description="DUF8060" evidence="3">
    <location>
        <begin position="5"/>
        <end position="114"/>
    </location>
</feature>
<dbReference type="AlphaFoldDB" id="A0ABD6B987"/>
<dbReference type="InterPro" id="IPR058373">
    <property type="entry name" value="DUF8060"/>
</dbReference>
<dbReference type="Pfam" id="PF26256">
    <property type="entry name" value="DUF8060"/>
    <property type="match status" value="1"/>
</dbReference>